<dbReference type="STRING" id="121224.E0VCG0"/>
<dbReference type="CTD" id="8231627"/>
<sequence length="366" mass="41909">MFNLNNVPNHLIQMDKISVCIVSQSEKGANSELLRLQLPKKLALPPEEEGRSKDNDFKVLSGVYTENLVHRIDGLSNDEKVIVSEKNMAGLKIYNLNNNESGKPQPESISSVPWMSSEFYIINKTNNVVCCKTNHDPIVLIDLQVNKKIQQVDYPMKCKQHNLASLQNYENSKINCHNNCDIKCLPLNENTISILNSKTGDLSIYDFRSEKCFVNINNETKEANIVENWTMSKSDDKNSFPNHFGILSNTESFSIFDKRRNSSMFQNRGELHKPKKSIDNLKLKFCEKEDKFSISGLNAFVKVFKMANNNNYKHVFTHNGHSPGDEFLPTVTDHIWLNTGHQELIISICDNKTLNCWNHNEKLEII</sequence>
<reference evidence="1" key="1">
    <citation type="submission" date="2007-04" db="EMBL/GenBank/DDBJ databases">
        <title>Annotation of Pediculus humanus corporis strain USDA.</title>
        <authorList>
            <person name="Kirkness E."/>
            <person name="Hannick L."/>
            <person name="Hass B."/>
            <person name="Bruggner R."/>
            <person name="Lawson D."/>
            <person name="Bidwell S."/>
            <person name="Joardar V."/>
            <person name="Caler E."/>
            <person name="Walenz B."/>
            <person name="Inman J."/>
            <person name="Schobel S."/>
            <person name="Galinsky K."/>
            <person name="Amedeo P."/>
            <person name="Strausberg R."/>
        </authorList>
    </citation>
    <scope>NUCLEOTIDE SEQUENCE</scope>
    <source>
        <strain evidence="1">USDA</strain>
    </source>
</reference>
<dbReference type="InParanoid" id="E0VCG0"/>
<dbReference type="PANTHER" id="PTHR46947:SF1">
    <property type="entry name" value="WD REPEAT-CONTAINING PROTEIN 73"/>
    <property type="match status" value="1"/>
</dbReference>
<dbReference type="EMBL" id="AAZO01001037">
    <property type="status" value="NOT_ANNOTATED_CDS"/>
    <property type="molecule type" value="Genomic_DNA"/>
</dbReference>
<protein>
    <recommendedName>
        <fullName evidence="4">WD repeat-containing protein</fullName>
    </recommendedName>
</protein>
<dbReference type="VEuPathDB" id="VectorBase:PHUM086880"/>
<dbReference type="GO" id="GO:0000922">
    <property type="term" value="C:spindle pole"/>
    <property type="evidence" value="ECO:0007669"/>
    <property type="project" value="TreeGrafter"/>
</dbReference>
<gene>
    <name evidence="2" type="primary">8231627</name>
    <name evidence="1" type="ORF">Phum_PHUM086880</name>
</gene>
<dbReference type="OrthoDB" id="9822052at2759"/>
<evidence type="ECO:0008006" key="4">
    <source>
        <dbReference type="Google" id="ProtNLM"/>
    </source>
</evidence>
<dbReference type="SUPFAM" id="SSF50978">
    <property type="entry name" value="WD40 repeat-like"/>
    <property type="match status" value="1"/>
</dbReference>
<dbReference type="eggNOG" id="ENOG502RTD4">
    <property type="taxonomic scope" value="Eukaryota"/>
</dbReference>
<evidence type="ECO:0000313" key="2">
    <source>
        <dbReference type="EnsemblMetazoa" id="PHUM086880-PA"/>
    </source>
</evidence>
<dbReference type="KEGG" id="phu:Phum_PHUM086880"/>
<accession>E0VCG0</accession>
<dbReference type="EnsemblMetazoa" id="PHUM086880-RA">
    <property type="protein sequence ID" value="PHUM086880-PA"/>
    <property type="gene ID" value="PHUM086880"/>
</dbReference>
<organism>
    <name type="scientific">Pediculus humanus subsp. corporis</name>
    <name type="common">Body louse</name>
    <dbReference type="NCBI Taxonomy" id="121224"/>
    <lineage>
        <taxon>Eukaryota</taxon>
        <taxon>Metazoa</taxon>
        <taxon>Ecdysozoa</taxon>
        <taxon>Arthropoda</taxon>
        <taxon>Hexapoda</taxon>
        <taxon>Insecta</taxon>
        <taxon>Pterygota</taxon>
        <taxon>Neoptera</taxon>
        <taxon>Paraneoptera</taxon>
        <taxon>Psocodea</taxon>
        <taxon>Troctomorpha</taxon>
        <taxon>Phthiraptera</taxon>
        <taxon>Anoplura</taxon>
        <taxon>Pediculidae</taxon>
        <taxon>Pediculus</taxon>
    </lineage>
</organism>
<dbReference type="RefSeq" id="XP_002423804.1">
    <property type="nucleotide sequence ID" value="XM_002423759.1"/>
</dbReference>
<dbReference type="InterPro" id="IPR042795">
    <property type="entry name" value="Wdr73"/>
</dbReference>
<dbReference type="GeneID" id="8231627"/>
<dbReference type="AlphaFoldDB" id="E0VCG0"/>
<dbReference type="HOGENOM" id="CLU_757165_0_0_1"/>
<keyword evidence="3" id="KW-1185">Reference proteome</keyword>
<dbReference type="EMBL" id="DS235053">
    <property type="protein sequence ID" value="EEB11066.1"/>
    <property type="molecule type" value="Genomic_DNA"/>
</dbReference>
<dbReference type="InterPro" id="IPR036322">
    <property type="entry name" value="WD40_repeat_dom_sf"/>
</dbReference>
<dbReference type="GO" id="GO:0031122">
    <property type="term" value="P:cytoplasmic microtubule organization"/>
    <property type="evidence" value="ECO:0007669"/>
    <property type="project" value="TreeGrafter"/>
</dbReference>
<reference evidence="2" key="3">
    <citation type="submission" date="2021-02" db="UniProtKB">
        <authorList>
            <consortium name="EnsemblMetazoa"/>
        </authorList>
    </citation>
    <scope>IDENTIFICATION</scope>
    <source>
        <strain evidence="2">USDA</strain>
    </source>
</reference>
<evidence type="ECO:0000313" key="3">
    <source>
        <dbReference type="Proteomes" id="UP000009046"/>
    </source>
</evidence>
<dbReference type="OMA" id="HVIFGSH"/>
<reference evidence="1" key="2">
    <citation type="submission" date="2007-04" db="EMBL/GenBank/DDBJ databases">
        <title>The genome of the human body louse.</title>
        <authorList>
            <consortium name="The Human Body Louse Genome Consortium"/>
            <person name="Kirkness E."/>
            <person name="Walenz B."/>
            <person name="Hass B."/>
            <person name="Bruggner R."/>
            <person name="Strausberg R."/>
        </authorList>
    </citation>
    <scope>NUCLEOTIDE SEQUENCE</scope>
    <source>
        <strain evidence="1">USDA</strain>
    </source>
</reference>
<dbReference type="Proteomes" id="UP000009046">
    <property type="component" value="Unassembled WGS sequence"/>
</dbReference>
<dbReference type="PANTHER" id="PTHR46947">
    <property type="entry name" value="WD REPEAT-CONTAINING PROTEIN 73"/>
    <property type="match status" value="1"/>
</dbReference>
<evidence type="ECO:0000313" key="1">
    <source>
        <dbReference type="EMBL" id="EEB11066.1"/>
    </source>
</evidence>
<proteinExistence type="predicted"/>
<name>E0VCG0_PEDHC</name>
<dbReference type="GO" id="GO:0005829">
    <property type="term" value="C:cytosol"/>
    <property type="evidence" value="ECO:0007669"/>
    <property type="project" value="TreeGrafter"/>
</dbReference>